<keyword evidence="2" id="KW-1185">Reference proteome</keyword>
<proteinExistence type="predicted"/>
<organism evidence="1 2">
    <name type="scientific">Camellia lanceoleosa</name>
    <dbReference type="NCBI Taxonomy" id="1840588"/>
    <lineage>
        <taxon>Eukaryota</taxon>
        <taxon>Viridiplantae</taxon>
        <taxon>Streptophyta</taxon>
        <taxon>Embryophyta</taxon>
        <taxon>Tracheophyta</taxon>
        <taxon>Spermatophyta</taxon>
        <taxon>Magnoliopsida</taxon>
        <taxon>eudicotyledons</taxon>
        <taxon>Gunneridae</taxon>
        <taxon>Pentapetalae</taxon>
        <taxon>asterids</taxon>
        <taxon>Ericales</taxon>
        <taxon>Theaceae</taxon>
        <taxon>Camellia</taxon>
    </lineage>
</organism>
<gene>
    <name evidence="1" type="ORF">LOK49_LG07G01306</name>
</gene>
<evidence type="ECO:0000313" key="1">
    <source>
        <dbReference type="EMBL" id="KAI8006175.1"/>
    </source>
</evidence>
<sequence>MQPVMVEESRWGVGMANKPFPALQGKNIGVWCQNHTRSSRVRRS</sequence>
<accession>A0ACC0GYI1</accession>
<reference evidence="1 2" key="1">
    <citation type="journal article" date="2022" name="Plant J.">
        <title>Chromosome-level genome of Camellia lanceoleosa provides a valuable resource for understanding genome evolution and self-incompatibility.</title>
        <authorList>
            <person name="Gong W."/>
            <person name="Xiao S."/>
            <person name="Wang L."/>
            <person name="Liao Z."/>
            <person name="Chang Y."/>
            <person name="Mo W."/>
            <person name="Hu G."/>
            <person name="Li W."/>
            <person name="Zhao G."/>
            <person name="Zhu H."/>
            <person name="Hu X."/>
            <person name="Ji K."/>
            <person name="Xiang X."/>
            <person name="Song Q."/>
            <person name="Yuan D."/>
            <person name="Jin S."/>
            <person name="Zhang L."/>
        </authorList>
    </citation>
    <scope>NUCLEOTIDE SEQUENCE [LARGE SCALE GENOMIC DNA]</scope>
    <source>
        <strain evidence="1">SQ_2022a</strain>
    </source>
</reference>
<protein>
    <submittedName>
        <fullName evidence="1">Uncharacterized protein</fullName>
    </submittedName>
</protein>
<dbReference type="Proteomes" id="UP001060215">
    <property type="component" value="Chromosome 7"/>
</dbReference>
<dbReference type="EMBL" id="CM045764">
    <property type="protein sequence ID" value="KAI8006175.1"/>
    <property type="molecule type" value="Genomic_DNA"/>
</dbReference>
<comment type="caution">
    <text evidence="1">The sequence shown here is derived from an EMBL/GenBank/DDBJ whole genome shotgun (WGS) entry which is preliminary data.</text>
</comment>
<name>A0ACC0GYI1_9ERIC</name>
<evidence type="ECO:0000313" key="2">
    <source>
        <dbReference type="Proteomes" id="UP001060215"/>
    </source>
</evidence>